<evidence type="ECO:0000256" key="1">
    <source>
        <dbReference type="ARBA" id="ARBA00009437"/>
    </source>
</evidence>
<dbReference type="InterPro" id="IPR050176">
    <property type="entry name" value="LTTR"/>
</dbReference>
<name>A0A1G7TZ25_9HYPH</name>
<dbReference type="InterPro" id="IPR005119">
    <property type="entry name" value="LysR_subst-bd"/>
</dbReference>
<accession>A0A1G7TZ25</accession>
<dbReference type="SUPFAM" id="SSF53850">
    <property type="entry name" value="Periplasmic binding protein-like II"/>
    <property type="match status" value="1"/>
</dbReference>
<dbReference type="SUPFAM" id="SSF46785">
    <property type="entry name" value="Winged helix' DNA-binding domain"/>
    <property type="match status" value="1"/>
</dbReference>
<keyword evidence="7" id="KW-1185">Reference proteome</keyword>
<evidence type="ECO:0000256" key="4">
    <source>
        <dbReference type="ARBA" id="ARBA00023163"/>
    </source>
</evidence>
<dbReference type="PANTHER" id="PTHR30579">
    <property type="entry name" value="TRANSCRIPTIONAL REGULATOR"/>
    <property type="match status" value="1"/>
</dbReference>
<dbReference type="Gene3D" id="3.40.190.10">
    <property type="entry name" value="Periplasmic binding protein-like II"/>
    <property type="match status" value="2"/>
</dbReference>
<dbReference type="AlphaFoldDB" id="A0A1G7TZ25"/>
<dbReference type="InterPro" id="IPR036390">
    <property type="entry name" value="WH_DNA-bd_sf"/>
</dbReference>
<dbReference type="InterPro" id="IPR000847">
    <property type="entry name" value="LysR_HTH_N"/>
</dbReference>
<keyword evidence="3 6" id="KW-0238">DNA-binding</keyword>
<dbReference type="STRING" id="440168.SAMN04487974_102438"/>
<protein>
    <submittedName>
        <fullName evidence="6">DNA-binding transcriptional regulator, LysR family</fullName>
    </submittedName>
</protein>
<gene>
    <name evidence="6" type="ORF">SAMN04487974_102438</name>
</gene>
<sequence>MGAAMVSPLDLDQLQTFCTIADCGSFTEAAKRVYKTQSAVSMQIKRLEARLGQAVFVRDGRRVTLTTEGEALYARARRMLKINAEIIDMFSHDDLAGNIRFGVPDDYAVKLLPVILSSFQRTHPRITVDVRCQPSEDLLSGMRQGRYDIIVFTQGTMHEFGELFRTEKMHWVASHGGRALATDPLPLACGPNFCIWRADAVEALSRINRDFRIAYTSSNAMAITSAVLSDLAVGFLPESALQPGMRVVGEDQSLPRLQDAQIALLRASHAYGGIYDALATHIVESMGNLPGSFYAKQKEQAAE</sequence>
<proteinExistence type="inferred from homology"/>
<keyword evidence="2" id="KW-0805">Transcription regulation</keyword>
<comment type="similarity">
    <text evidence="1">Belongs to the LysR transcriptional regulatory family.</text>
</comment>
<evidence type="ECO:0000313" key="6">
    <source>
        <dbReference type="EMBL" id="SDG40513.1"/>
    </source>
</evidence>
<dbReference type="EMBL" id="FNCS01000002">
    <property type="protein sequence ID" value="SDG40513.1"/>
    <property type="molecule type" value="Genomic_DNA"/>
</dbReference>
<evidence type="ECO:0000259" key="5">
    <source>
        <dbReference type="PROSITE" id="PS50931"/>
    </source>
</evidence>
<feature type="domain" description="HTH lysR-type" evidence="5">
    <location>
        <begin position="9"/>
        <end position="66"/>
    </location>
</feature>
<dbReference type="PANTHER" id="PTHR30579:SF7">
    <property type="entry name" value="HTH-TYPE TRANSCRIPTIONAL REGULATOR LRHA-RELATED"/>
    <property type="match status" value="1"/>
</dbReference>
<dbReference type="GO" id="GO:0003700">
    <property type="term" value="F:DNA-binding transcription factor activity"/>
    <property type="evidence" value="ECO:0007669"/>
    <property type="project" value="InterPro"/>
</dbReference>
<dbReference type="GO" id="GO:0003677">
    <property type="term" value="F:DNA binding"/>
    <property type="evidence" value="ECO:0007669"/>
    <property type="project" value="UniProtKB-KW"/>
</dbReference>
<dbReference type="PRINTS" id="PR00039">
    <property type="entry name" value="HTHLYSR"/>
</dbReference>
<reference evidence="6 7" key="1">
    <citation type="submission" date="2016-10" db="EMBL/GenBank/DDBJ databases">
        <authorList>
            <person name="de Groot N.N."/>
        </authorList>
    </citation>
    <scope>NUCLEOTIDE SEQUENCE [LARGE SCALE GENOMIC DNA]</scope>
    <source>
        <strain evidence="6 7">CGMCC 1.10267</strain>
    </source>
</reference>
<dbReference type="InterPro" id="IPR036388">
    <property type="entry name" value="WH-like_DNA-bd_sf"/>
</dbReference>
<keyword evidence="4" id="KW-0804">Transcription</keyword>
<dbReference type="PROSITE" id="PS50931">
    <property type="entry name" value="HTH_LYSR"/>
    <property type="match status" value="1"/>
</dbReference>
<dbReference type="Gene3D" id="1.10.10.10">
    <property type="entry name" value="Winged helix-like DNA-binding domain superfamily/Winged helix DNA-binding domain"/>
    <property type="match status" value="1"/>
</dbReference>
<dbReference type="Proteomes" id="UP000199495">
    <property type="component" value="Unassembled WGS sequence"/>
</dbReference>
<evidence type="ECO:0000256" key="2">
    <source>
        <dbReference type="ARBA" id="ARBA00023015"/>
    </source>
</evidence>
<dbReference type="OrthoDB" id="1631201at2"/>
<dbReference type="Pfam" id="PF00126">
    <property type="entry name" value="HTH_1"/>
    <property type="match status" value="1"/>
</dbReference>
<dbReference type="Pfam" id="PF03466">
    <property type="entry name" value="LysR_substrate"/>
    <property type="match status" value="1"/>
</dbReference>
<organism evidence="6 7">
    <name type="scientific">Pelagibacterium luteolum</name>
    <dbReference type="NCBI Taxonomy" id="440168"/>
    <lineage>
        <taxon>Bacteria</taxon>
        <taxon>Pseudomonadati</taxon>
        <taxon>Pseudomonadota</taxon>
        <taxon>Alphaproteobacteria</taxon>
        <taxon>Hyphomicrobiales</taxon>
        <taxon>Devosiaceae</taxon>
        <taxon>Pelagibacterium</taxon>
    </lineage>
</organism>
<dbReference type="FunFam" id="1.10.10.10:FF:000001">
    <property type="entry name" value="LysR family transcriptional regulator"/>
    <property type="match status" value="1"/>
</dbReference>
<evidence type="ECO:0000313" key="7">
    <source>
        <dbReference type="Proteomes" id="UP000199495"/>
    </source>
</evidence>
<evidence type="ECO:0000256" key="3">
    <source>
        <dbReference type="ARBA" id="ARBA00023125"/>
    </source>
</evidence>